<accession>A0A7W7P580</accession>
<gene>
    <name evidence="1" type="ORF">HNP46_006338</name>
</gene>
<comment type="caution">
    <text evidence="1">The sequence shown here is derived from an EMBL/GenBank/DDBJ whole genome shotgun (WGS) entry which is preliminary data.</text>
</comment>
<evidence type="ECO:0000313" key="1">
    <source>
        <dbReference type="EMBL" id="MBB4867425.1"/>
    </source>
</evidence>
<name>A0A7W7P580_PSENT</name>
<reference evidence="1 2" key="1">
    <citation type="submission" date="2020-08" db="EMBL/GenBank/DDBJ databases">
        <title>Functional genomics of gut bacteria from endangered species of beetles.</title>
        <authorList>
            <person name="Carlos-Shanley C."/>
        </authorList>
    </citation>
    <scope>NUCLEOTIDE SEQUENCE [LARGE SCALE GENOMIC DNA]</scope>
    <source>
        <strain evidence="1 2">S00179</strain>
    </source>
</reference>
<evidence type="ECO:0000313" key="2">
    <source>
        <dbReference type="Proteomes" id="UP000566995"/>
    </source>
</evidence>
<sequence length="574" mass="63460">MSNYSLTWEDASQLLKAHAAECVTDDVSLTPAEHADIEAMDRVTRAHALVIALFWGDYHMAQALWLGIQDCVIHLEADGNQLKATLVSGESFDVDMKLLEKYQAHDLLDEEFQNGVHLELVTLVSGGADLQSDSPWGLVLEGRHEIGYDHSGNYKVGKEGLELPILSGDHLYQPELQAAMMRRRQRNGITPSWIQDTLCWASAEMVAAHPDSLFAMAPVVSLHQETADKVGGEINVRSSSGLAVRGPVVVGEHVEAIQEANVIRYGFTGYNGYIPGIRDHRLIRCFMPNYLHAAATCEPGFLLCRTTVDFLAGFSQEKEQCGMVYDKALNDYIPISLMAINAAEARGRVLAAEQNTEYTPDESLSMVVKPVRAEIGEFMEMLNEPAEVAAFQKLMTPEHRQLLLRSFTGKSVSAETMHVLRDVLHLDFVPEKLGFDSSTSEISNMVAQGIRIPAGTQVFLAGRPAMDSMMPKQISQLLGQADGVISICGLPSNADAPAIFEKMKQEELLGLDGMNWPLREMARRHSFDEFLPLLKSKGAWRMAFEVWGADPLAPHIHKVPEDVQTRMASSSFDI</sequence>
<proteinExistence type="predicted"/>
<organism evidence="1 2">
    <name type="scientific">Pseudomonas nitroreducens</name>
    <dbReference type="NCBI Taxonomy" id="46680"/>
    <lineage>
        <taxon>Bacteria</taxon>
        <taxon>Pseudomonadati</taxon>
        <taxon>Pseudomonadota</taxon>
        <taxon>Gammaproteobacteria</taxon>
        <taxon>Pseudomonadales</taxon>
        <taxon>Pseudomonadaceae</taxon>
        <taxon>Pseudomonas</taxon>
    </lineage>
</organism>
<dbReference type="RefSeq" id="WP_184596916.1">
    <property type="nucleotide sequence ID" value="NZ_JACHLI010000040.1"/>
</dbReference>
<dbReference type="AlphaFoldDB" id="A0A7W7P580"/>
<dbReference type="Proteomes" id="UP000566995">
    <property type="component" value="Unassembled WGS sequence"/>
</dbReference>
<protein>
    <submittedName>
        <fullName evidence="1">Uncharacterized protein</fullName>
    </submittedName>
</protein>
<dbReference type="EMBL" id="JACHLI010000040">
    <property type="protein sequence ID" value="MBB4867425.1"/>
    <property type="molecule type" value="Genomic_DNA"/>
</dbReference>